<dbReference type="Proteomes" id="UP000494206">
    <property type="component" value="Unassembled WGS sequence"/>
</dbReference>
<dbReference type="EMBL" id="CADEPM010000008">
    <property type="protein sequence ID" value="CAB3409433.1"/>
    <property type="molecule type" value="Genomic_DNA"/>
</dbReference>
<evidence type="ECO:0000313" key="3">
    <source>
        <dbReference type="Proteomes" id="UP000494206"/>
    </source>
</evidence>
<evidence type="ECO:0000313" key="2">
    <source>
        <dbReference type="EMBL" id="CAB3409433.1"/>
    </source>
</evidence>
<feature type="transmembrane region" description="Helical" evidence="1">
    <location>
        <begin position="31"/>
        <end position="61"/>
    </location>
</feature>
<organism evidence="2 3">
    <name type="scientific">Caenorhabditis bovis</name>
    <dbReference type="NCBI Taxonomy" id="2654633"/>
    <lineage>
        <taxon>Eukaryota</taxon>
        <taxon>Metazoa</taxon>
        <taxon>Ecdysozoa</taxon>
        <taxon>Nematoda</taxon>
        <taxon>Chromadorea</taxon>
        <taxon>Rhabditida</taxon>
        <taxon>Rhabditina</taxon>
        <taxon>Rhabditomorpha</taxon>
        <taxon>Rhabditoidea</taxon>
        <taxon>Rhabditidae</taxon>
        <taxon>Peloderinae</taxon>
        <taxon>Caenorhabditis</taxon>
    </lineage>
</organism>
<reference evidence="2 3" key="1">
    <citation type="submission" date="2020-04" db="EMBL/GenBank/DDBJ databases">
        <authorList>
            <person name="Laetsch R D."/>
            <person name="Stevens L."/>
            <person name="Kumar S."/>
            <person name="Blaxter L. M."/>
        </authorList>
    </citation>
    <scope>NUCLEOTIDE SEQUENCE [LARGE SCALE GENOMIC DNA]</scope>
</reference>
<comment type="caution">
    <text evidence="2">The sequence shown here is derived from an EMBL/GenBank/DDBJ whole genome shotgun (WGS) entry which is preliminary data.</text>
</comment>
<gene>
    <name evidence="2" type="ORF">CBOVIS_LOCUS11087</name>
</gene>
<keyword evidence="3" id="KW-1185">Reference proteome</keyword>
<keyword evidence="1" id="KW-1133">Transmembrane helix</keyword>
<keyword evidence="1" id="KW-0472">Membrane</keyword>
<evidence type="ECO:0000256" key="1">
    <source>
        <dbReference type="SAM" id="Phobius"/>
    </source>
</evidence>
<dbReference type="AlphaFoldDB" id="A0A8S1F9U7"/>
<proteinExistence type="predicted"/>
<protein>
    <submittedName>
        <fullName evidence="2">Uncharacterized protein</fullName>
    </submittedName>
</protein>
<name>A0A8S1F9U7_9PELO</name>
<accession>A0A8S1F9U7</accession>
<keyword evidence="1" id="KW-0812">Transmembrane</keyword>
<sequence>MEDVSEDDVFIDGEPSTATTAAKNLDDLIELRFYCFMVLVMAEILAFTALASVTMMVFAAATTMKTGI</sequence>